<evidence type="ECO:0000313" key="2">
    <source>
        <dbReference type="EMBL" id="KAL0913201.1"/>
    </source>
</evidence>
<comment type="caution">
    <text evidence="2">The sequence shown here is derived from an EMBL/GenBank/DDBJ whole genome shotgun (WGS) entry which is preliminary data.</text>
</comment>
<evidence type="ECO:0000256" key="1">
    <source>
        <dbReference type="SAM" id="Phobius"/>
    </source>
</evidence>
<evidence type="ECO:0000313" key="3">
    <source>
        <dbReference type="Proteomes" id="UP001552299"/>
    </source>
</evidence>
<name>A0ABD0UKS1_DENTH</name>
<keyword evidence="1" id="KW-0472">Membrane</keyword>
<keyword evidence="1" id="KW-0812">Transmembrane</keyword>
<proteinExistence type="predicted"/>
<protein>
    <submittedName>
        <fullName evidence="2">Uncharacterized protein</fullName>
    </submittedName>
</protein>
<keyword evidence="1" id="KW-1133">Transmembrane helix</keyword>
<gene>
    <name evidence="2" type="ORF">M5K25_016645</name>
</gene>
<accession>A0ABD0UKS1</accession>
<feature type="transmembrane region" description="Helical" evidence="1">
    <location>
        <begin position="81"/>
        <end position="103"/>
    </location>
</feature>
<dbReference type="Proteomes" id="UP001552299">
    <property type="component" value="Unassembled WGS sequence"/>
</dbReference>
<organism evidence="2 3">
    <name type="scientific">Dendrobium thyrsiflorum</name>
    <name type="common">Pinecone-like raceme dendrobium</name>
    <name type="synonym">Orchid</name>
    <dbReference type="NCBI Taxonomy" id="117978"/>
    <lineage>
        <taxon>Eukaryota</taxon>
        <taxon>Viridiplantae</taxon>
        <taxon>Streptophyta</taxon>
        <taxon>Embryophyta</taxon>
        <taxon>Tracheophyta</taxon>
        <taxon>Spermatophyta</taxon>
        <taxon>Magnoliopsida</taxon>
        <taxon>Liliopsida</taxon>
        <taxon>Asparagales</taxon>
        <taxon>Orchidaceae</taxon>
        <taxon>Epidendroideae</taxon>
        <taxon>Malaxideae</taxon>
        <taxon>Dendrobiinae</taxon>
        <taxon>Dendrobium</taxon>
    </lineage>
</organism>
<reference evidence="2 3" key="1">
    <citation type="journal article" date="2024" name="Plant Biotechnol. J.">
        <title>Dendrobium thyrsiflorum genome and its molecular insights into genes involved in important horticultural traits.</title>
        <authorList>
            <person name="Chen B."/>
            <person name="Wang J.Y."/>
            <person name="Zheng P.J."/>
            <person name="Li K.L."/>
            <person name="Liang Y.M."/>
            <person name="Chen X.F."/>
            <person name="Zhang C."/>
            <person name="Zhao X."/>
            <person name="He X."/>
            <person name="Zhang G.Q."/>
            <person name="Liu Z.J."/>
            <person name="Xu Q."/>
        </authorList>
    </citation>
    <scope>NUCLEOTIDE SEQUENCE [LARGE SCALE GENOMIC DNA]</scope>
    <source>
        <strain evidence="2">GZMU011</strain>
    </source>
</reference>
<dbReference type="EMBL" id="JANQDX010000013">
    <property type="protein sequence ID" value="KAL0913201.1"/>
    <property type="molecule type" value="Genomic_DNA"/>
</dbReference>
<keyword evidence="3" id="KW-1185">Reference proteome</keyword>
<sequence>MGDPDMDHSFLFDDQERVDILGSPFFDVAFGDDRTADEYVDRIIYQLTLAIEDQIPPGRWYIVNTPPTSPDPTTSPVATTLRATCLLVWFAGAFFIIIGVFILSKSNIEKKPSQD</sequence>
<dbReference type="AlphaFoldDB" id="A0ABD0UKS1"/>